<dbReference type="Proteomes" id="UP000274843">
    <property type="component" value="Unassembled WGS sequence"/>
</dbReference>
<dbReference type="Gene3D" id="3.30.420.150">
    <property type="entry name" value="Exopolyphosphatase. Domain 2"/>
    <property type="match status" value="1"/>
</dbReference>
<gene>
    <name evidence="4" type="ORF">EDD35_3108</name>
</gene>
<dbReference type="PANTHER" id="PTHR30005:SF0">
    <property type="entry name" value="RETROGRADE REGULATION PROTEIN 2"/>
    <property type="match status" value="1"/>
</dbReference>
<dbReference type="GO" id="GO:0016462">
    <property type="term" value="F:pyrophosphatase activity"/>
    <property type="evidence" value="ECO:0007669"/>
    <property type="project" value="TreeGrafter"/>
</dbReference>
<comment type="similarity">
    <text evidence="1">Belongs to the GppA/Ppx family.</text>
</comment>
<dbReference type="FunFam" id="3.30.420.150:FF:000006">
    <property type="entry name" value="Ppx/GppA family phosphatase"/>
    <property type="match status" value="1"/>
</dbReference>
<dbReference type="EMBL" id="RKHY01000001">
    <property type="protein sequence ID" value="ROS40767.1"/>
    <property type="molecule type" value="Genomic_DNA"/>
</dbReference>
<dbReference type="Gene3D" id="3.30.420.40">
    <property type="match status" value="1"/>
</dbReference>
<evidence type="ECO:0000256" key="1">
    <source>
        <dbReference type="ARBA" id="ARBA00007125"/>
    </source>
</evidence>
<evidence type="ECO:0000313" key="5">
    <source>
        <dbReference type="Proteomes" id="UP000274843"/>
    </source>
</evidence>
<sequence>MRLGVLDIGSNSAQLQIVDAHPGAPPLPALAVKEPTRLAEQIDEHGAISEEGVCRAVDAVESALTAARLHRVEQLFLFATSAIRDATNRDEIINRIEERTGVRPQFLTGEDEARLTYAAAHRWYGWSAGRLLLLDIGGGSLEIALGRDAEPQLTLSLPLGAGRLTRMFLPDDPPSVKQVKAMRRHVRDMLREVADRLRWEGVPARAVATSKTFKQLARLAGAPPQRRGPFVRRTLTVDALNAWIPRLAEMKTSERARLRGVSAPRARQILAGAIVAKATMDTLDIRKVDVCPWALREGIMLHHLQTLQVYDGLPLQAISTAVPEVSGRGGPGKSLVGLSRGA</sequence>
<evidence type="ECO:0000313" key="4">
    <source>
        <dbReference type="EMBL" id="ROS40767.1"/>
    </source>
</evidence>
<dbReference type="InterPro" id="IPR050273">
    <property type="entry name" value="GppA/Ppx_hydrolase"/>
</dbReference>
<feature type="domain" description="Ppx/GppA phosphatase N-terminal" evidence="3">
    <location>
        <begin position="33"/>
        <end position="305"/>
    </location>
</feature>
<organism evidence="4 5">
    <name type="scientific">Amycolatopsis thermoflava</name>
    <dbReference type="NCBI Taxonomy" id="84480"/>
    <lineage>
        <taxon>Bacteria</taxon>
        <taxon>Bacillati</taxon>
        <taxon>Actinomycetota</taxon>
        <taxon>Actinomycetes</taxon>
        <taxon>Pseudonocardiales</taxon>
        <taxon>Pseudonocardiaceae</taxon>
        <taxon>Amycolatopsis</taxon>
        <taxon>Amycolatopsis methanolica group</taxon>
    </lineage>
</organism>
<evidence type="ECO:0000259" key="3">
    <source>
        <dbReference type="Pfam" id="PF02541"/>
    </source>
</evidence>
<keyword evidence="2" id="KW-0378">Hydrolase</keyword>
<comment type="caution">
    <text evidence="4">The sequence shown here is derived from an EMBL/GenBank/DDBJ whole genome shotgun (WGS) entry which is preliminary data.</text>
</comment>
<reference evidence="4 5" key="1">
    <citation type="submission" date="2018-11" db="EMBL/GenBank/DDBJ databases">
        <title>Sequencing the genomes of 1000 actinobacteria strains.</title>
        <authorList>
            <person name="Klenk H.-P."/>
        </authorList>
    </citation>
    <scope>NUCLEOTIDE SEQUENCE [LARGE SCALE GENOMIC DNA]</scope>
    <source>
        <strain evidence="4 5">DSM 44348</strain>
    </source>
</reference>
<accession>A0A3N2GW20</accession>
<dbReference type="SUPFAM" id="SSF53067">
    <property type="entry name" value="Actin-like ATPase domain"/>
    <property type="match status" value="2"/>
</dbReference>
<name>A0A3N2GW20_9PSEU</name>
<dbReference type="CDD" id="cd24056">
    <property type="entry name" value="ASKHA_NBD_MtPPX1-like"/>
    <property type="match status" value="1"/>
</dbReference>
<dbReference type="Pfam" id="PF02541">
    <property type="entry name" value="Ppx-GppA"/>
    <property type="match status" value="1"/>
</dbReference>
<protein>
    <submittedName>
        <fullName evidence="4">Exopolyphosphatase/guanosine-5'-triphosphate, 3'-diphosphate pyrophosphatase</fullName>
    </submittedName>
</protein>
<evidence type="ECO:0000256" key="2">
    <source>
        <dbReference type="ARBA" id="ARBA00022801"/>
    </source>
</evidence>
<proteinExistence type="inferred from homology"/>
<dbReference type="PANTHER" id="PTHR30005">
    <property type="entry name" value="EXOPOLYPHOSPHATASE"/>
    <property type="match status" value="1"/>
</dbReference>
<keyword evidence="5" id="KW-1185">Reference proteome</keyword>
<dbReference type="AlphaFoldDB" id="A0A3N2GW20"/>
<dbReference type="InterPro" id="IPR043129">
    <property type="entry name" value="ATPase_NBD"/>
</dbReference>
<dbReference type="InterPro" id="IPR003695">
    <property type="entry name" value="Ppx_GppA_N"/>
</dbReference>